<comment type="caution">
    <text evidence="2">The sequence shown here is derived from an EMBL/GenBank/DDBJ whole genome shotgun (WGS) entry which is preliminary data.</text>
</comment>
<reference evidence="2 3" key="1">
    <citation type="journal article" date="2017" name="PLoS ONE">
        <title>Development of a real-time PCR for detection of Staphylococcus pseudintermedius using a novel automated comparison of whole-genome sequences.</title>
        <authorList>
            <person name="Verstappen K.M."/>
            <person name="Huijbregts L."/>
            <person name="Spaninks M."/>
            <person name="Wagenaar J.A."/>
            <person name="Fluit A.C."/>
            <person name="Duim B."/>
        </authorList>
    </citation>
    <scope>NUCLEOTIDE SEQUENCE [LARGE SCALE GENOMIC DNA]</scope>
    <source>
        <strain evidence="2 3">215070706401-1</strain>
    </source>
</reference>
<name>A0A2A4GW80_9STAP</name>
<accession>A0A2A4GW80</accession>
<evidence type="ECO:0000313" key="2">
    <source>
        <dbReference type="EMBL" id="PCF54766.1"/>
    </source>
</evidence>
<dbReference type="Pfam" id="PF06983">
    <property type="entry name" value="3-dmu-9_3-mt"/>
    <property type="match status" value="1"/>
</dbReference>
<evidence type="ECO:0000313" key="3">
    <source>
        <dbReference type="Proteomes" id="UP000218335"/>
    </source>
</evidence>
<protein>
    <recommendedName>
        <fullName evidence="1">PhnB-like domain-containing protein</fullName>
    </recommendedName>
</protein>
<evidence type="ECO:0000259" key="1">
    <source>
        <dbReference type="Pfam" id="PF06983"/>
    </source>
</evidence>
<dbReference type="Proteomes" id="UP000218335">
    <property type="component" value="Unassembled WGS sequence"/>
</dbReference>
<dbReference type="SUPFAM" id="SSF54593">
    <property type="entry name" value="Glyoxalase/Bleomycin resistance protein/Dihydroxybiphenyl dioxygenase"/>
    <property type="match status" value="1"/>
</dbReference>
<dbReference type="Gene3D" id="3.10.180.10">
    <property type="entry name" value="2,3-Dihydroxybiphenyl 1,2-Dioxygenase, domain 1"/>
    <property type="match status" value="1"/>
</dbReference>
<dbReference type="PANTHER" id="PTHR33990:SF5">
    <property type="entry name" value="PHNB-LIKE DOMAIN-CONTAINING PROTEIN"/>
    <property type="match status" value="1"/>
</dbReference>
<proteinExistence type="predicted"/>
<organism evidence="2 3">
    <name type="scientific">Staphylococcus delphini</name>
    <dbReference type="NCBI Taxonomy" id="53344"/>
    <lineage>
        <taxon>Bacteria</taxon>
        <taxon>Bacillati</taxon>
        <taxon>Bacillota</taxon>
        <taxon>Bacilli</taxon>
        <taxon>Bacillales</taxon>
        <taxon>Staphylococcaceae</taxon>
        <taxon>Staphylococcus</taxon>
        <taxon>Staphylococcus intermedius group</taxon>
    </lineage>
</organism>
<dbReference type="CDD" id="cd06588">
    <property type="entry name" value="PhnB_like"/>
    <property type="match status" value="1"/>
</dbReference>
<sequence length="153" mass="17222">MKGRWTMTKLYPYIAFENTKEALEYYEEVFGATEINRLPVTKEQAGHFGLSQEDATDATMHAEFTIASTQLFASDSFGKAASINGAISLMLDYDVNVAEDAQEIEALYDRVKDHDSITVEMPLAEQFWGGKMGVFTDQYGIRWMIHGQDTTAQ</sequence>
<feature type="domain" description="PhnB-like" evidence="1">
    <location>
        <begin position="10"/>
        <end position="145"/>
    </location>
</feature>
<dbReference type="InterPro" id="IPR028973">
    <property type="entry name" value="PhnB-like"/>
</dbReference>
<dbReference type="EMBL" id="MWUU01000010">
    <property type="protein sequence ID" value="PCF54766.1"/>
    <property type="molecule type" value="Genomic_DNA"/>
</dbReference>
<dbReference type="PANTHER" id="PTHR33990">
    <property type="entry name" value="PROTEIN YJDN-RELATED"/>
    <property type="match status" value="1"/>
</dbReference>
<dbReference type="AlphaFoldDB" id="A0A2A4GW80"/>
<gene>
    <name evidence="2" type="ORF">B5C08_08655</name>
</gene>
<dbReference type="InterPro" id="IPR029068">
    <property type="entry name" value="Glyas_Bleomycin-R_OHBP_Dase"/>
</dbReference>